<accession>T0Y5I5</accession>
<dbReference type="AlphaFoldDB" id="T0Y5I5"/>
<dbReference type="EMBL" id="AUZZ01010267">
    <property type="protein sequence ID" value="EQD30366.1"/>
    <property type="molecule type" value="Genomic_DNA"/>
</dbReference>
<organism evidence="1">
    <name type="scientific">mine drainage metagenome</name>
    <dbReference type="NCBI Taxonomy" id="410659"/>
    <lineage>
        <taxon>unclassified sequences</taxon>
        <taxon>metagenomes</taxon>
        <taxon>ecological metagenomes</taxon>
    </lineage>
</organism>
<evidence type="ECO:0000313" key="1">
    <source>
        <dbReference type="EMBL" id="EQD30366.1"/>
    </source>
</evidence>
<name>T0Y5I5_9ZZZZ</name>
<feature type="non-terminal residue" evidence="1">
    <location>
        <position position="133"/>
    </location>
</feature>
<proteinExistence type="predicted"/>
<gene>
    <name evidence="1" type="ORF">B2A_14153</name>
</gene>
<comment type="caution">
    <text evidence="1">The sequence shown here is derived from an EMBL/GenBank/DDBJ whole genome shotgun (WGS) entry which is preliminary data.</text>
</comment>
<sequence length="133" mass="15089">MRIENKGVNVFQGLMVPEEIRLVGWAALSQALAVKGPVRNPACVSEKHVSGSIREEGGWRVFDKRYWPGETFGDHLSFALRNENLDMLLLKRIFDAVDAKVVEAFVKATPTGIPSRRAWFLYELMTVRTLDVR</sequence>
<reference evidence="1" key="2">
    <citation type="journal article" date="2014" name="ISME J.">
        <title>Microbial stratification in low pH oxic and suboxic macroscopic growths along an acid mine drainage.</title>
        <authorList>
            <person name="Mendez-Garcia C."/>
            <person name="Mesa V."/>
            <person name="Sprenger R.R."/>
            <person name="Richter M."/>
            <person name="Diez M.S."/>
            <person name="Solano J."/>
            <person name="Bargiela R."/>
            <person name="Golyshina O.V."/>
            <person name="Manteca A."/>
            <person name="Ramos J.L."/>
            <person name="Gallego J.R."/>
            <person name="Llorente I."/>
            <person name="Martins Dos Santos V.A."/>
            <person name="Jensen O.N."/>
            <person name="Pelaez A.I."/>
            <person name="Sanchez J."/>
            <person name="Ferrer M."/>
        </authorList>
    </citation>
    <scope>NUCLEOTIDE SEQUENCE</scope>
</reference>
<protein>
    <submittedName>
        <fullName evidence="1">Filamentation induced by cAMP protein Fic</fullName>
    </submittedName>
</protein>
<reference evidence="1" key="1">
    <citation type="submission" date="2013-08" db="EMBL/GenBank/DDBJ databases">
        <authorList>
            <person name="Mendez C."/>
            <person name="Richter M."/>
            <person name="Ferrer M."/>
            <person name="Sanchez J."/>
        </authorList>
    </citation>
    <scope>NUCLEOTIDE SEQUENCE</scope>
</reference>